<dbReference type="RefSeq" id="WP_345225939.1">
    <property type="nucleotide sequence ID" value="NZ_BAABHA010000010.1"/>
</dbReference>
<dbReference type="Proteomes" id="UP001500454">
    <property type="component" value="Unassembled WGS sequence"/>
</dbReference>
<feature type="region of interest" description="Disordered" evidence="1">
    <location>
        <begin position="42"/>
        <end position="64"/>
    </location>
</feature>
<dbReference type="EMBL" id="BAABHA010000010">
    <property type="protein sequence ID" value="GAA4386982.1"/>
    <property type="molecule type" value="Genomic_DNA"/>
</dbReference>
<accession>A0ABP8J9F1</accession>
<keyword evidence="3" id="KW-1185">Reference proteome</keyword>
<protein>
    <submittedName>
        <fullName evidence="2">Uncharacterized protein</fullName>
    </submittedName>
</protein>
<evidence type="ECO:0000313" key="2">
    <source>
        <dbReference type="EMBL" id="GAA4386982.1"/>
    </source>
</evidence>
<gene>
    <name evidence="2" type="ORF">GCM10023186_32180</name>
</gene>
<name>A0ABP8J9F1_9BACT</name>
<organism evidence="2 3">
    <name type="scientific">Hymenobacter koreensis</name>
    <dbReference type="NCBI Taxonomy" id="1084523"/>
    <lineage>
        <taxon>Bacteria</taxon>
        <taxon>Pseudomonadati</taxon>
        <taxon>Bacteroidota</taxon>
        <taxon>Cytophagia</taxon>
        <taxon>Cytophagales</taxon>
        <taxon>Hymenobacteraceae</taxon>
        <taxon>Hymenobacter</taxon>
    </lineage>
</organism>
<evidence type="ECO:0000256" key="1">
    <source>
        <dbReference type="SAM" id="MobiDB-lite"/>
    </source>
</evidence>
<reference evidence="3" key="1">
    <citation type="journal article" date="2019" name="Int. J. Syst. Evol. Microbiol.">
        <title>The Global Catalogue of Microorganisms (GCM) 10K type strain sequencing project: providing services to taxonomists for standard genome sequencing and annotation.</title>
        <authorList>
            <consortium name="The Broad Institute Genomics Platform"/>
            <consortium name="The Broad Institute Genome Sequencing Center for Infectious Disease"/>
            <person name="Wu L."/>
            <person name="Ma J."/>
        </authorList>
    </citation>
    <scope>NUCLEOTIDE SEQUENCE [LARGE SCALE GENOMIC DNA]</scope>
    <source>
        <strain evidence="3">JCM 17924</strain>
    </source>
</reference>
<comment type="caution">
    <text evidence="2">The sequence shown here is derived from an EMBL/GenBank/DDBJ whole genome shotgun (WGS) entry which is preliminary data.</text>
</comment>
<sequence>MVSGLDIEARLVITWNGHDLQLAGSGTYLILNIPSAQVLDELTGANNKRPGPKPPKPANAPDPMQQLNELALRLGLVIDLRVAGKTWVTFGAGRGPKITLNAVLGKIGSFFRS</sequence>
<proteinExistence type="predicted"/>
<evidence type="ECO:0000313" key="3">
    <source>
        <dbReference type="Proteomes" id="UP001500454"/>
    </source>
</evidence>